<evidence type="ECO:0000256" key="1">
    <source>
        <dbReference type="SAM" id="Phobius"/>
    </source>
</evidence>
<organism evidence="3 4">
    <name type="scientific">Fraxinus pennsylvanica</name>
    <dbReference type="NCBI Taxonomy" id="56036"/>
    <lineage>
        <taxon>Eukaryota</taxon>
        <taxon>Viridiplantae</taxon>
        <taxon>Streptophyta</taxon>
        <taxon>Embryophyta</taxon>
        <taxon>Tracheophyta</taxon>
        <taxon>Spermatophyta</taxon>
        <taxon>Magnoliopsida</taxon>
        <taxon>eudicotyledons</taxon>
        <taxon>Gunneridae</taxon>
        <taxon>Pentapetalae</taxon>
        <taxon>asterids</taxon>
        <taxon>lamiids</taxon>
        <taxon>Lamiales</taxon>
        <taxon>Oleaceae</taxon>
        <taxon>Oleeae</taxon>
        <taxon>Fraxinus</taxon>
    </lineage>
</organism>
<dbReference type="EMBL" id="OU503038">
    <property type="protein sequence ID" value="CAI9757529.1"/>
    <property type="molecule type" value="Genomic_DNA"/>
</dbReference>
<gene>
    <name evidence="3" type="ORF">FPE_LOCUS4959</name>
</gene>
<accession>A0AAD1YU92</accession>
<dbReference type="GO" id="GO:0004857">
    <property type="term" value="F:enzyme inhibitor activity"/>
    <property type="evidence" value="ECO:0007669"/>
    <property type="project" value="InterPro"/>
</dbReference>
<feature type="transmembrane region" description="Helical" evidence="1">
    <location>
        <begin position="181"/>
        <end position="202"/>
    </location>
</feature>
<keyword evidence="1" id="KW-0472">Membrane</keyword>
<dbReference type="InterPro" id="IPR006501">
    <property type="entry name" value="Pectinesterase_inhib_dom"/>
</dbReference>
<protein>
    <recommendedName>
        <fullName evidence="2">Pectinesterase inhibitor domain-containing protein</fullName>
    </recommendedName>
</protein>
<evidence type="ECO:0000259" key="2">
    <source>
        <dbReference type="Pfam" id="PF04043"/>
    </source>
</evidence>
<reference evidence="3" key="1">
    <citation type="submission" date="2023-05" db="EMBL/GenBank/DDBJ databases">
        <authorList>
            <person name="Huff M."/>
        </authorList>
    </citation>
    <scope>NUCLEOTIDE SEQUENCE</scope>
</reference>
<keyword evidence="4" id="KW-1185">Reference proteome</keyword>
<sequence length="206" mass="23216">MFPLINRSSIASNPIPIFSASLQIALTELKNSNNSISKAMISISSESSTTMSTFHKCASLLSRSLILLNHSLANLVVDLVLVDLEIEALTYSETDDIKAWNMAAAAGAEDCFSALQDVESMVKIKREKMVVNEVKSKVDKAKMCLANWMGLFLMKDYILDEFYSPIIVSDYYYYPRYGFDYGFILFLYCGLYLFLIVLYGMVLRGH</sequence>
<keyword evidence="1" id="KW-0812">Transmembrane</keyword>
<dbReference type="Pfam" id="PF04043">
    <property type="entry name" value="PMEI"/>
    <property type="match status" value="1"/>
</dbReference>
<evidence type="ECO:0000313" key="4">
    <source>
        <dbReference type="Proteomes" id="UP000834106"/>
    </source>
</evidence>
<dbReference type="InterPro" id="IPR035513">
    <property type="entry name" value="Invertase/methylesterase_inhib"/>
</dbReference>
<keyword evidence="1" id="KW-1133">Transmembrane helix</keyword>
<name>A0AAD1YU92_9LAMI</name>
<dbReference type="Gene3D" id="1.20.140.40">
    <property type="entry name" value="Invertase/pectin methylesterase inhibitor family protein"/>
    <property type="match status" value="1"/>
</dbReference>
<feature type="domain" description="Pectinesterase inhibitor" evidence="2">
    <location>
        <begin position="14"/>
        <end position="131"/>
    </location>
</feature>
<dbReference type="AlphaFoldDB" id="A0AAD1YU92"/>
<proteinExistence type="predicted"/>
<dbReference type="Proteomes" id="UP000834106">
    <property type="component" value="Chromosome 3"/>
</dbReference>
<evidence type="ECO:0000313" key="3">
    <source>
        <dbReference type="EMBL" id="CAI9757529.1"/>
    </source>
</evidence>